<dbReference type="Gene3D" id="3.40.50.2300">
    <property type="match status" value="1"/>
</dbReference>
<evidence type="ECO:0000256" key="1">
    <source>
        <dbReference type="ARBA" id="ARBA00022553"/>
    </source>
</evidence>
<evidence type="ECO:0000259" key="3">
    <source>
        <dbReference type="PROSITE" id="PS50110"/>
    </source>
</evidence>
<dbReference type="PANTHER" id="PTHR43719:SF28">
    <property type="entry name" value="PEROXIDE STRESS-ACTIVATED HISTIDINE KINASE MAK1-RELATED"/>
    <property type="match status" value="1"/>
</dbReference>
<dbReference type="Proteomes" id="UP000603453">
    <property type="component" value="Unassembled WGS sequence"/>
</dbReference>
<keyword evidence="5" id="KW-1185">Reference proteome</keyword>
<dbReference type="Pfam" id="PF00072">
    <property type="entry name" value="Response_reg"/>
    <property type="match status" value="1"/>
</dbReference>
<dbReference type="AlphaFoldDB" id="A0A8H7RPT1"/>
<dbReference type="GO" id="GO:0000160">
    <property type="term" value="P:phosphorelay signal transduction system"/>
    <property type="evidence" value="ECO:0007669"/>
    <property type="project" value="InterPro"/>
</dbReference>
<keyword evidence="1 2" id="KW-0597">Phosphoprotein</keyword>
<evidence type="ECO:0000256" key="2">
    <source>
        <dbReference type="PROSITE-ProRule" id="PRU00169"/>
    </source>
</evidence>
<feature type="domain" description="Response regulatory" evidence="3">
    <location>
        <begin position="117"/>
        <end position="243"/>
    </location>
</feature>
<comment type="caution">
    <text evidence="4">The sequence shown here is derived from an EMBL/GenBank/DDBJ whole genome shotgun (WGS) entry which is preliminary data.</text>
</comment>
<dbReference type="CDD" id="cd17546">
    <property type="entry name" value="REC_hyHK_CKI1_RcsC-like"/>
    <property type="match status" value="1"/>
</dbReference>
<dbReference type="PANTHER" id="PTHR43719">
    <property type="entry name" value="TWO-COMPONENT HISTIDINE KINASE"/>
    <property type="match status" value="1"/>
</dbReference>
<dbReference type="InterPro" id="IPR011006">
    <property type="entry name" value="CheY-like_superfamily"/>
</dbReference>
<evidence type="ECO:0000313" key="5">
    <source>
        <dbReference type="Proteomes" id="UP000603453"/>
    </source>
</evidence>
<dbReference type="SUPFAM" id="SSF52172">
    <property type="entry name" value="CheY-like"/>
    <property type="match status" value="1"/>
</dbReference>
<reference evidence="4" key="1">
    <citation type="submission" date="2020-12" db="EMBL/GenBank/DDBJ databases">
        <title>Metabolic potential, ecology and presence of endohyphal bacteria is reflected in genomic diversity of Mucoromycotina.</title>
        <authorList>
            <person name="Muszewska A."/>
            <person name="Okrasinska A."/>
            <person name="Steczkiewicz K."/>
            <person name="Drgas O."/>
            <person name="Orlowska M."/>
            <person name="Perlinska-Lenart U."/>
            <person name="Aleksandrzak-Piekarczyk T."/>
            <person name="Szatraj K."/>
            <person name="Zielenkiewicz U."/>
            <person name="Pilsyk S."/>
            <person name="Malc E."/>
            <person name="Mieczkowski P."/>
            <person name="Kruszewska J.S."/>
            <person name="Biernat P."/>
            <person name="Pawlowska J."/>
        </authorList>
    </citation>
    <scope>NUCLEOTIDE SEQUENCE</scope>
    <source>
        <strain evidence="4">WA0000017839</strain>
    </source>
</reference>
<gene>
    <name evidence="4" type="ORF">INT47_000999</name>
</gene>
<dbReference type="SMART" id="SM00448">
    <property type="entry name" value="REC"/>
    <property type="match status" value="1"/>
</dbReference>
<protein>
    <recommendedName>
        <fullName evidence="3">Response regulatory domain-containing protein</fullName>
    </recommendedName>
</protein>
<dbReference type="InterPro" id="IPR050956">
    <property type="entry name" value="2C_system_His_kinase"/>
</dbReference>
<dbReference type="OrthoDB" id="21225at2759"/>
<dbReference type="PROSITE" id="PS50110">
    <property type="entry name" value="RESPONSE_REGULATORY"/>
    <property type="match status" value="1"/>
</dbReference>
<name>A0A8H7RPT1_9FUNG</name>
<accession>A0A8H7RPT1</accession>
<proteinExistence type="predicted"/>
<feature type="modified residue" description="4-aspartylphosphate" evidence="2">
    <location>
        <position position="170"/>
    </location>
</feature>
<organism evidence="4 5">
    <name type="scientific">Mucor saturninus</name>
    <dbReference type="NCBI Taxonomy" id="64648"/>
    <lineage>
        <taxon>Eukaryota</taxon>
        <taxon>Fungi</taxon>
        <taxon>Fungi incertae sedis</taxon>
        <taxon>Mucoromycota</taxon>
        <taxon>Mucoromycotina</taxon>
        <taxon>Mucoromycetes</taxon>
        <taxon>Mucorales</taxon>
        <taxon>Mucorineae</taxon>
        <taxon>Mucoraceae</taxon>
        <taxon>Mucor</taxon>
    </lineage>
</organism>
<dbReference type="EMBL" id="JAEPRD010000001">
    <property type="protein sequence ID" value="KAG2214443.1"/>
    <property type="molecule type" value="Genomic_DNA"/>
</dbReference>
<evidence type="ECO:0000313" key="4">
    <source>
        <dbReference type="EMBL" id="KAG2214443.1"/>
    </source>
</evidence>
<dbReference type="InterPro" id="IPR001789">
    <property type="entry name" value="Sig_transdc_resp-reg_receiver"/>
</dbReference>
<sequence length="255" mass="28442">MDYFAYESKTRSVSLDSTPDGTPSTPTVYILDNGKSVPRPTCIRFSGSIFTDEIESTSSIMKREQAFHMKALSTSLPSPPMNISPIILPSLSLPSKKPSYKRRFSTPPNPVHLPRLHVIIVDDNSINLQILSRLLSMHMSDIFEHIELVKSGVKALEVLKCRPFDLILMDIDMPILNGVETTKRIRSSLESDILPQNRKCPIVAVTTNDSKEWRKIYTEIGMSGCISKPISPKDLKITLSAILGLHIAIPPFTPE</sequence>